<dbReference type="STRING" id="1017273.SAMN05443094_103386"/>
<keyword evidence="1" id="KW-0456">Lyase</keyword>
<dbReference type="Gene3D" id="3.90.1150.60">
    <property type="entry name" value="Methioning gamme-lyase, C-terminal domain"/>
    <property type="match status" value="1"/>
</dbReference>
<sequence length="423" mass="46274">MTSMFDLLKNGPMIREKADLAEAKIAEVHQEIDGMAEYNQFRVLQSFQKNQVSDFHFTPSTGYGYDDAGRETLESVYADVLGGERALVRSQIISGTHAITISLFGILRPGDELLYITGKPYDTLDEIIGISGPSNGSLREFNISYKHVDLTDQGKPDFDQIRQSINEKTKMVAIQRSKGYAVRPSFTIEEIREMITVVKEIKPDAVVFVDNCYGEFVEREEPLHAGADLIAGSLIKNPGGGIAKTGGYIAGKKEFVESCSYRMTSPGIGAEAGASLYSLQEMYQGLFLAPHVVAQSVKGAVFTAAMLEQFGMKTTPAWNAPRTDLIQAVQFDDREKMVAFCQAIQFASPVNSHVTPQPAYMPGYEDDVIMAAGTFIQGASIELTADGPLRPPYAAYVQGGLTYAHVKIAIASALDYLIESKKI</sequence>
<reference evidence="1 2" key="1">
    <citation type="submission" date="2017-01" db="EMBL/GenBank/DDBJ databases">
        <authorList>
            <person name="Mah S.A."/>
            <person name="Swanson W.J."/>
            <person name="Moy G.W."/>
            <person name="Vacquier V.D."/>
        </authorList>
    </citation>
    <scope>NUCLEOTIDE SEQUENCE [LARGE SCALE GENOMIC DNA]</scope>
    <source>
        <strain evidence="1 2">NIO-1016</strain>
    </source>
</reference>
<dbReference type="SUPFAM" id="SSF53383">
    <property type="entry name" value="PLP-dependent transferases"/>
    <property type="match status" value="1"/>
</dbReference>
<accession>A0A1N6UVP7</accession>
<protein>
    <submittedName>
        <fullName evidence="1">Cystathionine beta-lyase family protein involved in aluminum resistance</fullName>
    </submittedName>
</protein>
<dbReference type="Proteomes" id="UP000186385">
    <property type="component" value="Unassembled WGS sequence"/>
</dbReference>
<proteinExistence type="predicted"/>
<dbReference type="PANTHER" id="PTHR46658">
    <property type="entry name" value="CYS OR MET METABOLISM PYRIDOXAL-PHOSPHATE-DEPENDENT ENZYME"/>
    <property type="match status" value="1"/>
</dbReference>
<dbReference type="InterPro" id="IPR015424">
    <property type="entry name" value="PyrdxlP-dep_Trfase"/>
</dbReference>
<dbReference type="AlphaFoldDB" id="A0A1N6UVP7"/>
<dbReference type="EMBL" id="FTLX01000003">
    <property type="protein sequence ID" value="SIQ69703.1"/>
    <property type="molecule type" value="Genomic_DNA"/>
</dbReference>
<dbReference type="GO" id="GO:0016829">
    <property type="term" value="F:lyase activity"/>
    <property type="evidence" value="ECO:0007669"/>
    <property type="project" value="UniProtKB-KW"/>
</dbReference>
<name>A0A1N6UVP7_9BACI</name>
<evidence type="ECO:0000313" key="2">
    <source>
        <dbReference type="Proteomes" id="UP000186385"/>
    </source>
</evidence>
<gene>
    <name evidence="1" type="ORF">SAMN05443094_103386</name>
</gene>
<dbReference type="PANTHER" id="PTHR46658:SF1">
    <property type="entry name" value="CYS OR MET METABOLISM PYRIDOXAL-PHOSPHATE-DEPENDENT ENZYME"/>
    <property type="match status" value="1"/>
</dbReference>
<dbReference type="InterPro" id="IPR015421">
    <property type="entry name" value="PyrdxlP-dep_Trfase_major"/>
</dbReference>
<dbReference type="Gene3D" id="3.40.640.10">
    <property type="entry name" value="Type I PLP-dependent aspartate aminotransferase-like (Major domain)"/>
    <property type="match status" value="1"/>
</dbReference>
<dbReference type="Pfam" id="PF06838">
    <property type="entry name" value="Met_gamma_lyase"/>
    <property type="match status" value="1"/>
</dbReference>
<dbReference type="InterPro" id="IPR009651">
    <property type="entry name" value="Met_g_lyase_put"/>
</dbReference>
<organism evidence="1 2">
    <name type="scientific">Domibacillus enclensis</name>
    <dbReference type="NCBI Taxonomy" id="1017273"/>
    <lineage>
        <taxon>Bacteria</taxon>
        <taxon>Bacillati</taxon>
        <taxon>Bacillota</taxon>
        <taxon>Bacilli</taxon>
        <taxon>Bacillales</taxon>
        <taxon>Bacillaceae</taxon>
        <taxon>Domibacillus</taxon>
    </lineage>
</organism>
<evidence type="ECO:0000313" key="1">
    <source>
        <dbReference type="EMBL" id="SIQ69703.1"/>
    </source>
</evidence>